<feature type="transmembrane region" description="Helical" evidence="10">
    <location>
        <begin position="372"/>
        <end position="391"/>
    </location>
</feature>
<keyword evidence="13" id="KW-1185">Reference proteome</keyword>
<feature type="transmembrane region" description="Helical" evidence="10">
    <location>
        <begin position="217"/>
        <end position="235"/>
    </location>
</feature>
<dbReference type="GO" id="GO:1902600">
    <property type="term" value="P:proton transmembrane transport"/>
    <property type="evidence" value="ECO:0007669"/>
    <property type="project" value="InterPro"/>
</dbReference>
<keyword evidence="6 10" id="KW-1133">Transmembrane helix</keyword>
<dbReference type="EMBL" id="NFJD01000001">
    <property type="protein sequence ID" value="OUO57431.1"/>
    <property type="molecule type" value="Genomic_DNA"/>
</dbReference>
<dbReference type="AlphaFoldDB" id="A0A1Y4DPY3"/>
<dbReference type="Pfam" id="PF00999">
    <property type="entry name" value="Na_H_Exchanger"/>
    <property type="match status" value="1"/>
</dbReference>
<feature type="transmembrane region" description="Helical" evidence="10">
    <location>
        <begin position="341"/>
        <end position="360"/>
    </location>
</feature>
<gene>
    <name evidence="12" type="ORF">B5F75_01270</name>
</gene>
<dbReference type="PANTHER" id="PTHR32507">
    <property type="entry name" value="NA(+)/H(+) ANTIPORTER 1"/>
    <property type="match status" value="1"/>
</dbReference>
<keyword evidence="4" id="KW-1003">Cell membrane</keyword>
<comment type="subcellular location">
    <subcellularLocation>
        <location evidence="1">Cell membrane</location>
        <topology evidence="1">Multi-pass membrane protein</topology>
    </subcellularLocation>
</comment>
<keyword evidence="8 10" id="KW-0472">Membrane</keyword>
<dbReference type="GO" id="GO:0005886">
    <property type="term" value="C:plasma membrane"/>
    <property type="evidence" value="ECO:0007669"/>
    <property type="project" value="UniProtKB-SubCell"/>
</dbReference>
<reference evidence="13" key="1">
    <citation type="submission" date="2017-04" db="EMBL/GenBank/DDBJ databases">
        <title>Function of individual gut microbiota members based on whole genome sequencing of pure cultures obtained from chicken caecum.</title>
        <authorList>
            <person name="Medvecky M."/>
            <person name="Cejkova D."/>
            <person name="Polansky O."/>
            <person name="Karasova D."/>
            <person name="Kubasova T."/>
            <person name="Cizek A."/>
            <person name="Rychlik I."/>
        </authorList>
    </citation>
    <scope>NUCLEOTIDE SEQUENCE [LARGE SCALE GENOMIC DNA]</scope>
    <source>
        <strain evidence="13">An273</strain>
    </source>
</reference>
<sequence length="434" mass="46466">MTYAILFIGVLLFLGHIFSSLFEKTRLPDVLPLMILGILMGPILHVVSPASFGEAGQIFTTLALIVVLFKSGLDFRILSLRGAVGQGLLLTTVCFLLITALIAFITQWTLGIPQIYALIIGAIVADNSTAIITPMLAKLKVSKTTKTILFLEANLTGVYSIVLALALLSAASRGGTVSAGALAAGIIKSFGIGIVFALAAGFFWMSILNRVRRLENAISLTFAFVLLVYSVSGLIGGDGAIATLAFGVVAGNIRLIKRLWLPKLDYRRLLSLNSGEKDFFDEIEFIFKTLFFVYMGICIRLGRMDLLAIGLLLALAKLVFRAPVVNYCVSKKITRSDCSVITAMCPNGLVSAVLAAMIASQLPQEGAVIQDVIYAVIFFSVVLSNLMSFRIEKGGLQWLGKAMFFRHAQGTGAPAPAQPEQGAAPAAENPPTEP</sequence>
<feature type="transmembrane region" description="Helical" evidence="10">
    <location>
        <begin position="115"/>
        <end position="137"/>
    </location>
</feature>
<comment type="caution">
    <text evidence="12">The sequence shown here is derived from an EMBL/GenBank/DDBJ whole genome shotgun (WGS) entry which is preliminary data.</text>
</comment>
<keyword evidence="3" id="KW-0050">Antiport</keyword>
<dbReference type="GO" id="GO:0015297">
    <property type="term" value="F:antiporter activity"/>
    <property type="evidence" value="ECO:0007669"/>
    <property type="project" value="UniProtKB-KW"/>
</dbReference>
<proteinExistence type="predicted"/>
<dbReference type="Gene3D" id="1.20.1530.20">
    <property type="match status" value="1"/>
</dbReference>
<evidence type="ECO:0000256" key="4">
    <source>
        <dbReference type="ARBA" id="ARBA00022475"/>
    </source>
</evidence>
<evidence type="ECO:0000256" key="10">
    <source>
        <dbReference type="SAM" id="Phobius"/>
    </source>
</evidence>
<dbReference type="RefSeq" id="WP_087286733.1">
    <property type="nucleotide sequence ID" value="NZ_NFJD01000001.1"/>
</dbReference>
<evidence type="ECO:0000256" key="8">
    <source>
        <dbReference type="ARBA" id="ARBA00023136"/>
    </source>
</evidence>
<evidence type="ECO:0000256" key="2">
    <source>
        <dbReference type="ARBA" id="ARBA00022448"/>
    </source>
</evidence>
<name>A0A1Y4DPY3_9BACT</name>
<dbReference type="InterPro" id="IPR006153">
    <property type="entry name" value="Cation/H_exchanger_TM"/>
</dbReference>
<feature type="transmembrane region" description="Helical" evidence="10">
    <location>
        <begin position="87"/>
        <end position="109"/>
    </location>
</feature>
<evidence type="ECO:0000256" key="9">
    <source>
        <dbReference type="SAM" id="MobiDB-lite"/>
    </source>
</evidence>
<evidence type="ECO:0000313" key="13">
    <source>
        <dbReference type="Proteomes" id="UP000196368"/>
    </source>
</evidence>
<feature type="transmembrane region" description="Helical" evidence="10">
    <location>
        <begin position="308"/>
        <end position="329"/>
    </location>
</feature>
<protein>
    <recommendedName>
        <fullName evidence="11">Cation/H+ exchanger transmembrane domain-containing protein</fullName>
    </recommendedName>
</protein>
<accession>A0A1Y4DPY3</accession>
<evidence type="ECO:0000256" key="6">
    <source>
        <dbReference type="ARBA" id="ARBA00022989"/>
    </source>
</evidence>
<feature type="transmembrane region" description="Helical" evidence="10">
    <location>
        <begin position="149"/>
        <end position="171"/>
    </location>
</feature>
<keyword evidence="2" id="KW-0813">Transport</keyword>
<organism evidence="12 13">
    <name type="scientific">Candidatus Avelusimicrobium gallicola</name>
    <dbReference type="NCBI Taxonomy" id="2562704"/>
    <lineage>
        <taxon>Bacteria</taxon>
        <taxon>Pseudomonadati</taxon>
        <taxon>Elusimicrobiota</taxon>
        <taxon>Elusimicrobia</taxon>
        <taxon>Elusimicrobiales</taxon>
        <taxon>Elusimicrobiaceae</taxon>
        <taxon>Candidatus Avelusimicrobium</taxon>
    </lineage>
</organism>
<dbReference type="PANTHER" id="PTHR32507:SF0">
    <property type="entry name" value="NA(+)_H(+) ANTIPORTER 2-RELATED"/>
    <property type="match status" value="1"/>
</dbReference>
<dbReference type="Proteomes" id="UP000196368">
    <property type="component" value="Unassembled WGS sequence"/>
</dbReference>
<dbReference type="InterPro" id="IPR038770">
    <property type="entry name" value="Na+/solute_symporter_sf"/>
</dbReference>
<evidence type="ECO:0000256" key="3">
    <source>
        <dbReference type="ARBA" id="ARBA00022449"/>
    </source>
</evidence>
<keyword evidence="5 10" id="KW-0812">Transmembrane</keyword>
<evidence type="ECO:0000256" key="7">
    <source>
        <dbReference type="ARBA" id="ARBA00023065"/>
    </source>
</evidence>
<feature type="domain" description="Cation/H+ exchanger transmembrane" evidence="11">
    <location>
        <begin position="11"/>
        <end position="383"/>
    </location>
</feature>
<feature type="region of interest" description="Disordered" evidence="9">
    <location>
        <begin position="411"/>
        <end position="434"/>
    </location>
</feature>
<evidence type="ECO:0000259" key="11">
    <source>
        <dbReference type="Pfam" id="PF00999"/>
    </source>
</evidence>
<evidence type="ECO:0000313" key="12">
    <source>
        <dbReference type="EMBL" id="OUO57431.1"/>
    </source>
</evidence>
<feature type="transmembrane region" description="Helical" evidence="10">
    <location>
        <begin position="6"/>
        <end position="23"/>
    </location>
</feature>
<evidence type="ECO:0000256" key="5">
    <source>
        <dbReference type="ARBA" id="ARBA00022692"/>
    </source>
</evidence>
<feature type="transmembrane region" description="Helical" evidence="10">
    <location>
        <begin position="177"/>
        <end position="205"/>
    </location>
</feature>
<feature type="transmembrane region" description="Helical" evidence="10">
    <location>
        <begin position="58"/>
        <end position="75"/>
    </location>
</feature>
<feature type="transmembrane region" description="Helical" evidence="10">
    <location>
        <begin position="30"/>
        <end position="52"/>
    </location>
</feature>
<dbReference type="OrthoDB" id="597874at2"/>
<evidence type="ECO:0000256" key="1">
    <source>
        <dbReference type="ARBA" id="ARBA00004651"/>
    </source>
</evidence>
<keyword evidence="7" id="KW-0406">Ion transport</keyword>